<evidence type="ECO:0000313" key="2">
    <source>
        <dbReference type="EMBL" id="KKN06582.1"/>
    </source>
</evidence>
<dbReference type="EMBL" id="LAZR01004673">
    <property type="protein sequence ID" value="KKN06582.1"/>
    <property type="molecule type" value="Genomic_DNA"/>
</dbReference>
<comment type="caution">
    <text evidence="2">The sequence shown here is derived from an EMBL/GenBank/DDBJ whole genome shotgun (WGS) entry which is preliminary data.</text>
</comment>
<dbReference type="AlphaFoldDB" id="A0A0F9N457"/>
<sequence length="126" mass="13488">MESAINKKNAVAAMADEAGTPEVRTTAGILVALIEIREAIEEGFAKLDQTHIEGALTIFAYKETFDEYVKTRLKADKVLSGIVATMLAKPPEKDEKPDRAPSEENKSGVTLDHGDFGKVPSGSGQA</sequence>
<protein>
    <submittedName>
        <fullName evidence="2">Uncharacterized protein</fullName>
    </submittedName>
</protein>
<evidence type="ECO:0000256" key="1">
    <source>
        <dbReference type="SAM" id="MobiDB-lite"/>
    </source>
</evidence>
<name>A0A0F9N457_9ZZZZ</name>
<feature type="region of interest" description="Disordered" evidence="1">
    <location>
        <begin position="88"/>
        <end position="126"/>
    </location>
</feature>
<reference evidence="2" key="1">
    <citation type="journal article" date="2015" name="Nature">
        <title>Complex archaea that bridge the gap between prokaryotes and eukaryotes.</title>
        <authorList>
            <person name="Spang A."/>
            <person name="Saw J.H."/>
            <person name="Jorgensen S.L."/>
            <person name="Zaremba-Niedzwiedzka K."/>
            <person name="Martijn J."/>
            <person name="Lind A.E."/>
            <person name="van Eijk R."/>
            <person name="Schleper C."/>
            <person name="Guy L."/>
            <person name="Ettema T.J."/>
        </authorList>
    </citation>
    <scope>NUCLEOTIDE SEQUENCE</scope>
</reference>
<feature type="compositionally biased region" description="Basic and acidic residues" evidence="1">
    <location>
        <begin position="90"/>
        <end position="116"/>
    </location>
</feature>
<accession>A0A0F9N457</accession>
<proteinExistence type="predicted"/>
<gene>
    <name evidence="2" type="ORF">LCGC14_1075760</name>
</gene>
<organism evidence="2">
    <name type="scientific">marine sediment metagenome</name>
    <dbReference type="NCBI Taxonomy" id="412755"/>
    <lineage>
        <taxon>unclassified sequences</taxon>
        <taxon>metagenomes</taxon>
        <taxon>ecological metagenomes</taxon>
    </lineage>
</organism>